<protein>
    <recommendedName>
        <fullName evidence="4">Arrestin-like N-terminal domain-containing protein</fullName>
    </recommendedName>
</protein>
<organism evidence="2 3">
    <name type="scientific">Mycena citricolor</name>
    <dbReference type="NCBI Taxonomy" id="2018698"/>
    <lineage>
        <taxon>Eukaryota</taxon>
        <taxon>Fungi</taxon>
        <taxon>Dikarya</taxon>
        <taxon>Basidiomycota</taxon>
        <taxon>Agaricomycotina</taxon>
        <taxon>Agaricomycetes</taxon>
        <taxon>Agaricomycetidae</taxon>
        <taxon>Agaricales</taxon>
        <taxon>Marasmiineae</taxon>
        <taxon>Mycenaceae</taxon>
        <taxon>Mycena</taxon>
    </lineage>
</organism>
<dbReference type="EMBL" id="CAVNYO010000138">
    <property type="protein sequence ID" value="CAK5268371.1"/>
    <property type="molecule type" value="Genomic_DNA"/>
</dbReference>
<gene>
    <name evidence="2" type="ORF">MYCIT1_LOCUS11556</name>
</gene>
<evidence type="ECO:0000313" key="3">
    <source>
        <dbReference type="Proteomes" id="UP001295794"/>
    </source>
</evidence>
<proteinExistence type="predicted"/>
<evidence type="ECO:0008006" key="4">
    <source>
        <dbReference type="Google" id="ProtNLM"/>
    </source>
</evidence>
<comment type="caution">
    <text evidence="2">The sequence shown here is derived from an EMBL/GenBank/DDBJ whole genome shotgun (WGS) entry which is preliminary data.</text>
</comment>
<dbReference type="AlphaFoldDB" id="A0AAD2H374"/>
<dbReference type="InterPro" id="IPR014752">
    <property type="entry name" value="Arrestin-like_C"/>
</dbReference>
<dbReference type="Gene3D" id="2.60.40.640">
    <property type="match status" value="1"/>
</dbReference>
<name>A0AAD2H374_9AGAR</name>
<evidence type="ECO:0000256" key="1">
    <source>
        <dbReference type="SAM" id="MobiDB-lite"/>
    </source>
</evidence>
<sequence length="457" mass="50847">MSYMAFPPPRPLRNAFAEANASSADGRDHIGEVIDPEASSNPSSEPLPPAKEFACHLVHNKSKKAWATLSVLGDTVQSKGSPAILQDTPISGEVRLDLGSGESIHSIILLLRGQVITGATPSEMFTFFELPTTLWTRSMGDPRNPSVSDRPTKWGEKLKGAYTWPFSVTLPATVTLPVGRREEVFPLPQTFFERHTRARIKYELSVRFQRTGLRTDHRLSTTLNYLPVSRPGPASRLRQLSYQQHTALLGPDADPEGWHAFPVVKTRGRLPGCPSTEVKCTLILAKPLCYTRGTSIPCALVVECYHPPTLQRLADPASVPLRLRRSVRFHAGEKTSSQNADDYDNDLAWKEETEFSELATWWPAADRSMEFDSTETLLADPPRRLLRGELHLRPDLIVSSSMAHYRIEYAVVLFPFDAPGFESSDNGPLFNEVIEIASDFADGPRPLQYTEPFATVI</sequence>
<dbReference type="Proteomes" id="UP001295794">
    <property type="component" value="Unassembled WGS sequence"/>
</dbReference>
<evidence type="ECO:0000313" key="2">
    <source>
        <dbReference type="EMBL" id="CAK5268371.1"/>
    </source>
</evidence>
<keyword evidence="3" id="KW-1185">Reference proteome</keyword>
<feature type="region of interest" description="Disordered" evidence="1">
    <location>
        <begin position="17"/>
        <end position="47"/>
    </location>
</feature>
<reference evidence="2" key="1">
    <citation type="submission" date="2023-11" db="EMBL/GenBank/DDBJ databases">
        <authorList>
            <person name="De Vega J J."/>
            <person name="De Vega J J."/>
        </authorList>
    </citation>
    <scope>NUCLEOTIDE SEQUENCE</scope>
</reference>
<accession>A0AAD2H374</accession>